<evidence type="ECO:0000313" key="5">
    <source>
        <dbReference type="Proteomes" id="UP000230779"/>
    </source>
</evidence>
<name>A0A2M7RIQ1_9BACT</name>
<sequence>MDNIINAVNYIRKVGLYPDMPIITSGVNEPLCVINGKRYLMFCSNNYLGMTENRYVKNAAKKSIDKYGVGPGGSRVISGNVDIIEELEKSIANLTGTEDCITFPTGYMANIGVFKAVMDSFVGKDNENENDNTIFSDEDNHGSIVDGCRLSKAKKIVFKHNNTDDLIDKLRNNESKNKLIVTEGVFSLDGEIVNLPKYIEIAKNYGAKIMIDDAHGVGILGRNGGGTGEYYNCVSDINILMGCMDKALGGTGGFLCGSKILIDYLRISCRSSVLSSAIPTMMAGAMIKSISLIKKGDKIRKDLLSKAEYLKMALIKSGFRILGKDTIPAIPLFIGDEIIGIKFSKLLWEDGIYLPIVRWPAVSMKECRFRIIIMANHSKEQLDRLVKACVNAGEKLNIIKSHNII</sequence>
<dbReference type="AlphaFoldDB" id="A0A2M7RIQ1"/>
<dbReference type="Gene3D" id="3.40.640.10">
    <property type="entry name" value="Type I PLP-dependent aspartate aminotransferase-like (Major domain)"/>
    <property type="match status" value="1"/>
</dbReference>
<dbReference type="Proteomes" id="UP000230779">
    <property type="component" value="Unassembled WGS sequence"/>
</dbReference>
<evidence type="ECO:0000313" key="4">
    <source>
        <dbReference type="EMBL" id="PIY96620.1"/>
    </source>
</evidence>
<reference evidence="4 5" key="1">
    <citation type="submission" date="2017-09" db="EMBL/GenBank/DDBJ databases">
        <title>Depth-based differentiation of microbial function through sediment-hosted aquifers and enrichment of novel symbionts in the deep terrestrial subsurface.</title>
        <authorList>
            <person name="Probst A.J."/>
            <person name="Ladd B."/>
            <person name="Jarett J.K."/>
            <person name="Geller-Mcgrath D.E."/>
            <person name="Sieber C.M."/>
            <person name="Emerson J.B."/>
            <person name="Anantharaman K."/>
            <person name="Thomas B.C."/>
            <person name="Malmstrom R."/>
            <person name="Stieglmeier M."/>
            <person name="Klingl A."/>
            <person name="Woyke T."/>
            <person name="Ryan C.M."/>
            <person name="Banfield J.F."/>
        </authorList>
    </citation>
    <scope>NUCLEOTIDE SEQUENCE [LARGE SCALE GENOMIC DNA]</scope>
    <source>
        <strain evidence="4">CG_4_10_14_0_8_um_filter_42_10</strain>
    </source>
</reference>
<dbReference type="InterPro" id="IPR015424">
    <property type="entry name" value="PyrdxlP-dep_Trfase"/>
</dbReference>
<gene>
    <name evidence="4" type="ORF">COY66_03750</name>
</gene>
<evidence type="ECO:0000256" key="1">
    <source>
        <dbReference type="ARBA" id="ARBA00001933"/>
    </source>
</evidence>
<protein>
    <submittedName>
        <fullName evidence="4">8-amino-7-oxononanoate synthase</fullName>
    </submittedName>
</protein>
<evidence type="ECO:0000256" key="2">
    <source>
        <dbReference type="ARBA" id="ARBA00022679"/>
    </source>
</evidence>
<dbReference type="InterPro" id="IPR050087">
    <property type="entry name" value="AON_synthase_class-II"/>
</dbReference>
<dbReference type="SUPFAM" id="SSF53383">
    <property type="entry name" value="PLP-dependent transferases"/>
    <property type="match status" value="1"/>
</dbReference>
<dbReference type="GO" id="GO:0016740">
    <property type="term" value="F:transferase activity"/>
    <property type="evidence" value="ECO:0007669"/>
    <property type="project" value="UniProtKB-KW"/>
</dbReference>
<dbReference type="InterPro" id="IPR015421">
    <property type="entry name" value="PyrdxlP-dep_Trfase_major"/>
</dbReference>
<dbReference type="EMBL" id="PFMD01000041">
    <property type="protein sequence ID" value="PIY96620.1"/>
    <property type="molecule type" value="Genomic_DNA"/>
</dbReference>
<dbReference type="Pfam" id="PF00155">
    <property type="entry name" value="Aminotran_1_2"/>
    <property type="match status" value="1"/>
</dbReference>
<dbReference type="InterPro" id="IPR004839">
    <property type="entry name" value="Aminotransferase_I/II_large"/>
</dbReference>
<keyword evidence="2" id="KW-0808">Transferase</keyword>
<accession>A0A2M7RIQ1</accession>
<dbReference type="InterPro" id="IPR015422">
    <property type="entry name" value="PyrdxlP-dep_Trfase_small"/>
</dbReference>
<dbReference type="Gene3D" id="3.90.1150.10">
    <property type="entry name" value="Aspartate Aminotransferase, domain 1"/>
    <property type="match status" value="1"/>
</dbReference>
<organism evidence="4 5">
    <name type="scientific">Candidatus Kerfeldbacteria bacterium CG_4_10_14_0_8_um_filter_42_10</name>
    <dbReference type="NCBI Taxonomy" id="2014248"/>
    <lineage>
        <taxon>Bacteria</taxon>
        <taxon>Candidatus Kerfeldiibacteriota</taxon>
    </lineage>
</organism>
<evidence type="ECO:0000259" key="3">
    <source>
        <dbReference type="Pfam" id="PF00155"/>
    </source>
</evidence>
<dbReference type="PANTHER" id="PTHR13693">
    <property type="entry name" value="CLASS II AMINOTRANSFERASE/8-AMINO-7-OXONONANOATE SYNTHASE"/>
    <property type="match status" value="1"/>
</dbReference>
<comment type="cofactor">
    <cofactor evidence="1">
        <name>pyridoxal 5'-phosphate</name>
        <dbReference type="ChEBI" id="CHEBI:597326"/>
    </cofactor>
</comment>
<comment type="caution">
    <text evidence="4">The sequence shown here is derived from an EMBL/GenBank/DDBJ whole genome shotgun (WGS) entry which is preliminary data.</text>
</comment>
<proteinExistence type="predicted"/>
<feature type="domain" description="Aminotransferase class I/classII large" evidence="3">
    <location>
        <begin position="40"/>
        <end position="388"/>
    </location>
</feature>
<dbReference type="GO" id="GO:0030170">
    <property type="term" value="F:pyridoxal phosphate binding"/>
    <property type="evidence" value="ECO:0007669"/>
    <property type="project" value="InterPro"/>
</dbReference>